<dbReference type="Gene3D" id="3.40.50.300">
    <property type="entry name" value="P-loop containing nucleotide triphosphate hydrolases"/>
    <property type="match status" value="2"/>
</dbReference>
<evidence type="ECO:0000313" key="6">
    <source>
        <dbReference type="EMBL" id="KAB7708981.1"/>
    </source>
</evidence>
<organism evidence="6 7">
    <name type="scientific">Bacillus aerolatus</name>
    <dbReference type="NCBI Taxonomy" id="2653354"/>
    <lineage>
        <taxon>Bacteria</taxon>
        <taxon>Bacillati</taxon>
        <taxon>Bacillota</taxon>
        <taxon>Bacilli</taxon>
        <taxon>Bacillales</taxon>
        <taxon>Bacillaceae</taxon>
        <taxon>Bacillus</taxon>
    </lineage>
</organism>
<dbReference type="Proteomes" id="UP000429595">
    <property type="component" value="Unassembled WGS sequence"/>
</dbReference>
<evidence type="ECO:0000256" key="2">
    <source>
        <dbReference type="ARBA" id="ARBA00022741"/>
    </source>
</evidence>
<keyword evidence="2" id="KW-0547">Nucleotide-binding</keyword>
<protein>
    <submittedName>
        <fullName evidence="6">ATP-binding cassette domain-containing protein</fullName>
    </submittedName>
</protein>
<dbReference type="InterPro" id="IPR032524">
    <property type="entry name" value="ABC_tran_C"/>
</dbReference>
<dbReference type="Pfam" id="PF16326">
    <property type="entry name" value="ABC_tran_CTD"/>
    <property type="match status" value="1"/>
</dbReference>
<sequence>MRALTVQDMTKSYGEKVLFDHLTFSIAEKERAGLIGVNGTGKSSLLKIVAGKDVPDAGEIKAPNDFTIAYLAQEPEMNLELTVMDQLFLSEAPVIQLLKEYESTLKKLELEPENQAVAEKLFELQKQMDALGAWEANTNAEAILTRLGIDDFSRKIGELSGGQKKRVALAQVLIETPDLLILDEPTNHLDYETIRWLEDYLSKYAGAVLLVTHDRYFLDRITNRMFELDNGLLYTYKGNYQDYISAKAEREEQQAAAEDKRRNLYQRELAWMRRGAKARTTKQKARIDRFGQLEGTLGQGPKKEQVDLSVQGSRLGKQVFELKDVSKSFGGKAILKNFHLLVKPGDRLGIVGKNGSGKSTFMNLLAGKIPFDSGDIVTGQTVKTAYYTQERTDMDENMRMIAYIRESAEVVTTKTGETISAAQMLERFLFPMHSHGTPISKLSGGEKRRLYLLKLLMTQPNVLLLDEPTNDLDTETLTVLEDYLEDFAGVVITVSHDRYFLDKTANQLLIFQGDGDIGSYYGLYSDYLEEQAAAEKLVVSPVKESKPEEQREKTKKKKLSYHEQREWDAIEEEMAKVETRIAEAEKELEEVGSDFEKAQQLSEELDGLNEKLEHFIERWSYLSEFVQ</sequence>
<dbReference type="FunFam" id="3.40.50.300:FF:000309">
    <property type="entry name" value="ABC transporter ATP-binding protein"/>
    <property type="match status" value="1"/>
</dbReference>
<dbReference type="PANTHER" id="PTHR42855:SF1">
    <property type="entry name" value="ABC TRANSPORTER DOMAIN-CONTAINING PROTEIN"/>
    <property type="match status" value="1"/>
</dbReference>
<dbReference type="SMART" id="SM00382">
    <property type="entry name" value="AAA"/>
    <property type="match status" value="2"/>
</dbReference>
<dbReference type="SUPFAM" id="SSF52540">
    <property type="entry name" value="P-loop containing nucleoside triphosphate hydrolases"/>
    <property type="match status" value="2"/>
</dbReference>
<evidence type="ECO:0000256" key="3">
    <source>
        <dbReference type="ARBA" id="ARBA00022840"/>
    </source>
</evidence>
<dbReference type="PROSITE" id="PS00211">
    <property type="entry name" value="ABC_TRANSPORTER_1"/>
    <property type="match status" value="1"/>
</dbReference>
<evidence type="ECO:0000313" key="7">
    <source>
        <dbReference type="Proteomes" id="UP000429595"/>
    </source>
</evidence>
<accession>A0A6I1FP12</accession>
<gene>
    <name evidence="6" type="ORF">F9802_02255</name>
</gene>
<dbReference type="CDD" id="cd03221">
    <property type="entry name" value="ABCF_EF-3"/>
    <property type="match status" value="2"/>
</dbReference>
<dbReference type="InterPro" id="IPR051309">
    <property type="entry name" value="ABCF_ATPase"/>
</dbReference>
<dbReference type="PANTHER" id="PTHR42855">
    <property type="entry name" value="ABC TRANSPORTER ATP-BINDING SUBUNIT"/>
    <property type="match status" value="1"/>
</dbReference>
<comment type="caution">
    <text evidence="6">The sequence shown here is derived from an EMBL/GenBank/DDBJ whole genome shotgun (WGS) entry which is preliminary data.</text>
</comment>
<proteinExistence type="predicted"/>
<reference evidence="6 7" key="1">
    <citation type="submission" date="2019-10" db="EMBL/GenBank/DDBJ databases">
        <title>Bacillus aerolatum sp. nov., isolated from bioaerosol of sport playgrounds.</title>
        <authorList>
            <person name="Chen P."/>
            <person name="Zhang G."/>
        </authorList>
    </citation>
    <scope>NUCLEOTIDE SEQUENCE [LARGE SCALE GENOMIC DNA]</scope>
    <source>
        <strain evidence="6 7">CX253</strain>
    </source>
</reference>
<dbReference type="InterPro" id="IPR027417">
    <property type="entry name" value="P-loop_NTPase"/>
</dbReference>
<dbReference type="FunFam" id="3.40.50.300:FF:000011">
    <property type="entry name" value="Putative ABC transporter ATP-binding component"/>
    <property type="match status" value="1"/>
</dbReference>
<feature type="domain" description="ABC transporter" evidence="5">
    <location>
        <begin position="4"/>
        <end position="255"/>
    </location>
</feature>
<evidence type="ECO:0000259" key="5">
    <source>
        <dbReference type="PROSITE" id="PS50893"/>
    </source>
</evidence>
<dbReference type="InterPro" id="IPR003593">
    <property type="entry name" value="AAA+_ATPase"/>
</dbReference>
<dbReference type="InterPro" id="IPR032781">
    <property type="entry name" value="ABC_tran_Xtn"/>
</dbReference>
<evidence type="ECO:0000256" key="1">
    <source>
        <dbReference type="ARBA" id="ARBA00022737"/>
    </source>
</evidence>
<dbReference type="EMBL" id="WEIO01000001">
    <property type="protein sequence ID" value="KAB7708981.1"/>
    <property type="molecule type" value="Genomic_DNA"/>
</dbReference>
<keyword evidence="3 6" id="KW-0067">ATP-binding</keyword>
<dbReference type="Pfam" id="PF00005">
    <property type="entry name" value="ABC_tran"/>
    <property type="match status" value="2"/>
</dbReference>
<dbReference type="Gene3D" id="1.10.287.380">
    <property type="entry name" value="Valyl-tRNA synthetase, C-terminal domain"/>
    <property type="match status" value="1"/>
</dbReference>
<dbReference type="GO" id="GO:0003677">
    <property type="term" value="F:DNA binding"/>
    <property type="evidence" value="ECO:0007669"/>
    <property type="project" value="InterPro"/>
</dbReference>
<dbReference type="InterPro" id="IPR017871">
    <property type="entry name" value="ABC_transporter-like_CS"/>
</dbReference>
<dbReference type="GO" id="GO:0005524">
    <property type="term" value="F:ATP binding"/>
    <property type="evidence" value="ECO:0007669"/>
    <property type="project" value="UniProtKB-KW"/>
</dbReference>
<dbReference type="InterPro" id="IPR037118">
    <property type="entry name" value="Val-tRNA_synth_C_sf"/>
</dbReference>
<feature type="coiled-coil region" evidence="4">
    <location>
        <begin position="567"/>
        <end position="618"/>
    </location>
</feature>
<dbReference type="InterPro" id="IPR003439">
    <property type="entry name" value="ABC_transporter-like_ATP-bd"/>
</dbReference>
<dbReference type="PROSITE" id="PS50893">
    <property type="entry name" value="ABC_TRANSPORTER_2"/>
    <property type="match status" value="2"/>
</dbReference>
<dbReference type="AlphaFoldDB" id="A0A6I1FP12"/>
<keyword evidence="4" id="KW-0175">Coiled coil</keyword>
<name>A0A6I1FP12_9BACI</name>
<evidence type="ECO:0000256" key="4">
    <source>
        <dbReference type="SAM" id="Coils"/>
    </source>
</evidence>
<keyword evidence="7" id="KW-1185">Reference proteome</keyword>
<feature type="domain" description="ABC transporter" evidence="5">
    <location>
        <begin position="320"/>
        <end position="539"/>
    </location>
</feature>
<dbReference type="GO" id="GO:0016887">
    <property type="term" value="F:ATP hydrolysis activity"/>
    <property type="evidence" value="ECO:0007669"/>
    <property type="project" value="InterPro"/>
</dbReference>
<dbReference type="RefSeq" id="WP_152149507.1">
    <property type="nucleotide sequence ID" value="NZ_WEIO01000001.1"/>
</dbReference>
<keyword evidence="1" id="KW-0677">Repeat</keyword>
<dbReference type="Pfam" id="PF12848">
    <property type="entry name" value="ABC_tran_Xtn"/>
    <property type="match status" value="1"/>
</dbReference>